<evidence type="ECO:0000256" key="1">
    <source>
        <dbReference type="ARBA" id="ARBA00004651"/>
    </source>
</evidence>
<sequence>MSELWMAFLSLGVSALFAGFSKGLVGIGEGVMFHAIFATITLFWPQMGTSSTIQLRVGALGFSTWFSNTMVVGFEWQACRRYWKAGLVFGIGCITNILGAWLLTSLPTDLISTALGWLFVMFALWCATQDVKRHLRRDTGLGENEATNREGKGSGEGEGEGEGDEAASTVPPAVYGNKEDSSGEPSGSAGRDGQHQQEQRQSSNGGGEAPITLSRCLLLEVFGAGAVTGICLGSVGVGAPALVYFTLRRWPKSFMRAVFCMACSMELLVRNATYAVIGMHQLDYWPQYLVVLGALLSAVFIGGALTHVVNTEMCNRFLNAILWLSSLQLLGLYEGDTHSLAALVGTAVWCMGVGLWVLSMKTSLCHFIVRSSKPSSSSIHDTLDESDGISTGPEPALFSPLHTPRHTAVPPPSASQQHPADVRLDIGTNSNPEKTNDMTLLLRRARRVQPAPLTPSLRPYLPSTGGVNSSNKTVQGSLVRLRSPSDEGEDDAQHRGEWVGEGSGLGIADKTEMLERIDSPSRESTSHDSHASEEGAPGEAATA</sequence>
<feature type="compositionally biased region" description="Polar residues" evidence="7">
    <location>
        <begin position="465"/>
        <end position="476"/>
    </location>
</feature>
<dbReference type="EMBL" id="CDMY01000401">
    <property type="protein sequence ID" value="CEM10124.1"/>
    <property type="molecule type" value="Genomic_DNA"/>
</dbReference>
<dbReference type="PANTHER" id="PTHR30269">
    <property type="entry name" value="TRANSMEMBRANE PROTEIN YFCA"/>
    <property type="match status" value="1"/>
</dbReference>
<evidence type="ECO:0000256" key="3">
    <source>
        <dbReference type="ARBA" id="ARBA00022475"/>
    </source>
</evidence>
<evidence type="ECO:0000256" key="7">
    <source>
        <dbReference type="SAM" id="MobiDB-lite"/>
    </source>
</evidence>
<keyword evidence="6 8" id="KW-0472">Membrane</keyword>
<feature type="transmembrane region" description="Helical" evidence="8">
    <location>
        <begin position="53"/>
        <end position="74"/>
    </location>
</feature>
<evidence type="ECO:0000313" key="10">
    <source>
        <dbReference type="Proteomes" id="UP000041254"/>
    </source>
</evidence>
<keyword evidence="2" id="KW-0813">Transport</keyword>
<accession>A0A0G4FB67</accession>
<proteinExistence type="predicted"/>
<protein>
    <submittedName>
        <fullName evidence="9">Uncharacterized protein</fullName>
    </submittedName>
</protein>
<gene>
    <name evidence="9" type="ORF">Vbra_22570</name>
</gene>
<dbReference type="AlphaFoldDB" id="A0A0G4FB67"/>
<reference evidence="9 10" key="1">
    <citation type="submission" date="2014-11" db="EMBL/GenBank/DDBJ databases">
        <authorList>
            <person name="Zhu J."/>
            <person name="Qi W."/>
            <person name="Song R."/>
        </authorList>
    </citation>
    <scope>NUCLEOTIDE SEQUENCE [LARGE SCALE GENOMIC DNA]</scope>
</reference>
<keyword evidence="5 8" id="KW-1133">Transmembrane helix</keyword>
<feature type="transmembrane region" description="Helical" evidence="8">
    <location>
        <begin position="285"/>
        <end position="305"/>
    </location>
</feature>
<feature type="transmembrane region" description="Helical" evidence="8">
    <location>
        <begin position="339"/>
        <end position="358"/>
    </location>
</feature>
<keyword evidence="3" id="KW-1003">Cell membrane</keyword>
<dbReference type="InterPro" id="IPR052017">
    <property type="entry name" value="TSUP"/>
</dbReference>
<dbReference type="InterPro" id="IPR002781">
    <property type="entry name" value="TM_pro_TauE-like"/>
</dbReference>
<evidence type="ECO:0000256" key="6">
    <source>
        <dbReference type="ARBA" id="ARBA00023136"/>
    </source>
</evidence>
<evidence type="ECO:0000256" key="4">
    <source>
        <dbReference type="ARBA" id="ARBA00022692"/>
    </source>
</evidence>
<evidence type="ECO:0000256" key="5">
    <source>
        <dbReference type="ARBA" id="ARBA00022989"/>
    </source>
</evidence>
<keyword evidence="4 8" id="KW-0812">Transmembrane</keyword>
<name>A0A0G4FB67_VITBC</name>
<dbReference type="Proteomes" id="UP000041254">
    <property type="component" value="Unassembled WGS sequence"/>
</dbReference>
<feature type="compositionally biased region" description="Basic and acidic residues" evidence="7">
    <location>
        <begin position="146"/>
        <end position="155"/>
    </location>
</feature>
<evidence type="ECO:0000256" key="8">
    <source>
        <dbReference type="SAM" id="Phobius"/>
    </source>
</evidence>
<feature type="transmembrane region" description="Helical" evidence="8">
    <location>
        <begin position="110"/>
        <end position="127"/>
    </location>
</feature>
<dbReference type="VEuPathDB" id="CryptoDB:Vbra_22570"/>
<evidence type="ECO:0000256" key="2">
    <source>
        <dbReference type="ARBA" id="ARBA00022448"/>
    </source>
</evidence>
<keyword evidence="10" id="KW-1185">Reference proteome</keyword>
<dbReference type="PANTHER" id="PTHR30269:SF38">
    <property type="entry name" value="SULFITE EXPORTER TAUE_SAFE"/>
    <property type="match status" value="1"/>
</dbReference>
<feature type="region of interest" description="Disordered" evidence="7">
    <location>
        <begin position="447"/>
        <end position="543"/>
    </location>
</feature>
<feature type="transmembrane region" description="Helical" evidence="8">
    <location>
        <begin position="317"/>
        <end position="333"/>
    </location>
</feature>
<feature type="compositionally biased region" description="Basic and acidic residues" evidence="7">
    <location>
        <begin position="509"/>
        <end position="533"/>
    </location>
</feature>
<evidence type="ECO:0000313" key="9">
    <source>
        <dbReference type="EMBL" id="CEM10124.1"/>
    </source>
</evidence>
<comment type="subcellular location">
    <subcellularLocation>
        <location evidence="1">Cell membrane</location>
        <topology evidence="1">Multi-pass membrane protein</topology>
    </subcellularLocation>
</comment>
<feature type="region of interest" description="Disordered" evidence="7">
    <location>
        <begin position="142"/>
        <end position="207"/>
    </location>
</feature>
<dbReference type="Pfam" id="PF01925">
    <property type="entry name" value="TauE"/>
    <property type="match status" value="1"/>
</dbReference>
<organism evidence="9 10">
    <name type="scientific">Vitrella brassicaformis (strain CCMP3155)</name>
    <dbReference type="NCBI Taxonomy" id="1169540"/>
    <lineage>
        <taxon>Eukaryota</taxon>
        <taxon>Sar</taxon>
        <taxon>Alveolata</taxon>
        <taxon>Colpodellida</taxon>
        <taxon>Vitrellaceae</taxon>
        <taxon>Vitrella</taxon>
    </lineage>
</organism>
<feature type="transmembrane region" description="Helical" evidence="8">
    <location>
        <begin position="86"/>
        <end position="104"/>
    </location>
</feature>
<dbReference type="GO" id="GO:0005886">
    <property type="term" value="C:plasma membrane"/>
    <property type="evidence" value="ECO:0007669"/>
    <property type="project" value="UniProtKB-SubCell"/>
</dbReference>
<dbReference type="InParanoid" id="A0A0G4FB67"/>
<feature type="region of interest" description="Disordered" evidence="7">
    <location>
        <begin position="373"/>
        <end position="435"/>
    </location>
</feature>